<dbReference type="STRING" id="329884.A0A4U0XNW3"/>
<feature type="compositionally biased region" description="Basic and acidic residues" evidence="2">
    <location>
        <begin position="795"/>
        <end position="805"/>
    </location>
</feature>
<dbReference type="PANTHER" id="PTHR28265">
    <property type="entry name" value="MAINTENANCE OF TELOMERE CAPPING PROTEIN 1"/>
    <property type="match status" value="1"/>
</dbReference>
<feature type="compositionally biased region" description="Acidic residues" evidence="2">
    <location>
        <begin position="1563"/>
        <end position="1576"/>
    </location>
</feature>
<evidence type="ECO:0000256" key="2">
    <source>
        <dbReference type="SAM" id="MobiDB-lite"/>
    </source>
</evidence>
<dbReference type="EMBL" id="NAJQ01000160">
    <property type="protein sequence ID" value="TKA76535.1"/>
    <property type="molecule type" value="Genomic_DNA"/>
</dbReference>
<feature type="compositionally biased region" description="Polar residues" evidence="2">
    <location>
        <begin position="1438"/>
        <end position="1449"/>
    </location>
</feature>
<dbReference type="Pfam" id="PF10310">
    <property type="entry name" value="DUF5427"/>
    <property type="match status" value="1"/>
</dbReference>
<evidence type="ECO:0000313" key="3">
    <source>
        <dbReference type="EMBL" id="TKA76535.1"/>
    </source>
</evidence>
<keyword evidence="4" id="KW-1185">Reference proteome</keyword>
<feature type="compositionally biased region" description="Acidic residues" evidence="2">
    <location>
        <begin position="1052"/>
        <end position="1062"/>
    </location>
</feature>
<feature type="region of interest" description="Disordered" evidence="2">
    <location>
        <begin position="1027"/>
        <end position="1065"/>
    </location>
</feature>
<feature type="compositionally biased region" description="Polar residues" evidence="2">
    <location>
        <begin position="662"/>
        <end position="674"/>
    </location>
</feature>
<keyword evidence="1" id="KW-0175">Coiled coil</keyword>
<comment type="caution">
    <text evidence="3">The sequence shown here is derived from an EMBL/GenBank/DDBJ whole genome shotgun (WGS) entry which is preliminary data.</text>
</comment>
<reference evidence="3 4" key="1">
    <citation type="submission" date="2017-03" db="EMBL/GenBank/DDBJ databases">
        <title>Genomes of endolithic fungi from Antarctica.</title>
        <authorList>
            <person name="Coleine C."/>
            <person name="Masonjones S."/>
            <person name="Stajich J.E."/>
        </authorList>
    </citation>
    <scope>NUCLEOTIDE SEQUENCE [LARGE SCALE GENOMIC DNA]</scope>
    <source>
        <strain evidence="3 4">CCFEE 5184</strain>
    </source>
</reference>
<dbReference type="OrthoDB" id="4115400at2759"/>
<feature type="compositionally biased region" description="Acidic residues" evidence="2">
    <location>
        <begin position="555"/>
        <end position="566"/>
    </location>
</feature>
<feature type="compositionally biased region" description="Basic and acidic residues" evidence="2">
    <location>
        <begin position="567"/>
        <end position="589"/>
    </location>
</feature>
<feature type="compositionally biased region" description="Low complexity" evidence="2">
    <location>
        <begin position="938"/>
        <end position="949"/>
    </location>
</feature>
<feature type="compositionally biased region" description="Basic and acidic residues" evidence="2">
    <location>
        <begin position="390"/>
        <end position="407"/>
    </location>
</feature>
<feature type="region of interest" description="Disordered" evidence="2">
    <location>
        <begin position="938"/>
        <end position="1012"/>
    </location>
</feature>
<gene>
    <name evidence="3" type="ORF">B0A55_05670</name>
</gene>
<protein>
    <submittedName>
        <fullName evidence="3">Uncharacterized protein</fullName>
    </submittedName>
</protein>
<feature type="compositionally biased region" description="Basic and acidic residues" evidence="2">
    <location>
        <begin position="141"/>
        <end position="154"/>
    </location>
</feature>
<accession>A0A4U0XNW3</accession>
<dbReference type="InterPro" id="IPR018814">
    <property type="entry name" value="DUF5427"/>
</dbReference>
<feature type="compositionally biased region" description="Basic and acidic residues" evidence="2">
    <location>
        <begin position="1110"/>
        <end position="1119"/>
    </location>
</feature>
<name>A0A4U0XNW3_9PEZI</name>
<feature type="compositionally biased region" description="Basic and acidic residues" evidence="2">
    <location>
        <begin position="621"/>
        <end position="636"/>
    </location>
</feature>
<feature type="compositionally biased region" description="Low complexity" evidence="2">
    <location>
        <begin position="990"/>
        <end position="999"/>
    </location>
</feature>
<evidence type="ECO:0000256" key="1">
    <source>
        <dbReference type="SAM" id="Coils"/>
    </source>
</evidence>
<dbReference type="Proteomes" id="UP000309340">
    <property type="component" value="Unassembled WGS sequence"/>
</dbReference>
<feature type="region of interest" description="Disordered" evidence="2">
    <location>
        <begin position="1080"/>
        <end position="1126"/>
    </location>
</feature>
<feature type="region of interest" description="Disordered" evidence="2">
    <location>
        <begin position="1400"/>
        <end position="1576"/>
    </location>
</feature>
<feature type="compositionally biased region" description="Low complexity" evidence="2">
    <location>
        <begin position="75"/>
        <end position="93"/>
    </location>
</feature>
<feature type="region of interest" description="Disordered" evidence="2">
    <location>
        <begin position="1"/>
        <end position="157"/>
    </location>
</feature>
<feature type="region of interest" description="Disordered" evidence="2">
    <location>
        <begin position="549"/>
        <end position="911"/>
    </location>
</feature>
<feature type="compositionally biased region" description="Polar residues" evidence="2">
    <location>
        <begin position="704"/>
        <end position="714"/>
    </location>
</feature>
<sequence length="1576" mass="172054">MSGSGSRKTDEELLAELESLGVEDSSSSPSAAPPSPAKPVVSKAPPPAISKPQPSAEDDDVLRDLQAQLAVKPAGTSRPSTPRVSSSTTSGGTKRADHTPASSSGPPSGRTSEDRLRGVPAPARTSGEGRAYHQGVTPEPYQRETAARQAEQKVESGGGGWWGGFGGLLSTATAAVKQAESLAKEISGNEEALRWAEQVRGNMKNLQSFGTDLRSRALPTFTNLISHIAPPISAHERLQIHTTHDILNYPSLDPLIYSTFSRIMAQVEGGDLMVIQRGSENRSRSRATSEPQGYRGGVLGSGSGWTDGPWWRDEHAKRSLGTVPGLKEGTRLARVSAEAYAKEFFEPRGGVEEVARKATEALSETNPVRSSDIFLAIQAIRYEGGKELFADDGRREDQTSARNAEADEKVEEEANEDLLTFAIYLHDPLHTLSFSGLSQPFPAKWAVWLDAAANDDDGDAGEEGALLPDSIREIIASGGVDPREWVAEWMEEVLGLGIGVVAQRYVARRMGVGEGGIGRGRRRGLEEDGVAGEAARLRPHQAAVLNGKKPKIEDVDADEATTEDGDVDGRNARGTFSREHTQRHPETKWVHRGQGRYLPAGEVQRDTMIAVPRRRSRNSRSLREDFDRQVKIKTEQLESDNVQPAAKNPRAASSVARRKTEPSGSVGLSKQAQPTPRRRAPQDALTDALSGPPQYGLRRHRNSEPQPKTPVTESRSARLARRAKPLPSIEKHSRTTLRQSSTGDTESENEEADMGRVRKDTFDRDYVATHPEEVFHHTGNGWFRRGPRPSGKGSVAKEPDSERLTSKSSRKASLALSENATIHKHDLPKYPGKQFTHKGNGWYRPGPDPRGLRASIVVGSTSEGGQSSAEEANVHSEEEDDDDAEEAEEDEEDEEDEDESEGKMGIKATVSKAYKDAHPGVEWVHRGNGRYMRKVRISAAAPSAPIARSTEPPAAERRKSDATYSKAYILAHPDEEFYHTGNARWKRGSRPSAKSAPPESEVESESEDEDPHALFDKDHVLAHPHQVFHHRGQGRYARGPRPTATPAREEKSEAEDEEEEVDGIDRTQLVDSAFVDAHPNTTFHHKGQGRWAFGMPPAGSHNKIAVRGPGAKERMASKEQEEEGPPLTALLVKTEGPDQFPNLEWHYRGGGKWSRITKQEWDYMNSKPVAGQKADAMSKGIGKKRRKLTSNGVVGQYGREGTAGELDGRDAAQQNGRVKARRGRKSQQGAGGVPHDGDGSNGVSKSRSQAPKPKARMLEPHEDVLDDDDLPSIFADEWPQPAGPQDAVDKKLRATFPALNTHKVLASLTKHDPAVRQLDVLHALAANAQRALDNLQKEFVELDQITAQHAKIPRKPAKGGRIPADPQVFEDKKEAELYDYQFDPRRIGFQDPEAQRIVRDAEGRELRKRRNRSGVDQTDTVPGWRFGEEHLNEKRQSRQPNRFDANTDQLAPRKRMKTLSGGLNGTPDSLTPDRATPLGGGGASGSNSQQLLLGGPGRFGNVPKRIQQLRGESVVSARSEGGGVGAAASARKGRPPGSKNLQRRRDAGIPKGPRKRKVVVPEDGGEGVEEEGEGEF</sequence>
<feature type="region of interest" description="Disordered" evidence="2">
    <location>
        <begin position="390"/>
        <end position="411"/>
    </location>
</feature>
<feature type="compositionally biased region" description="Basic and acidic residues" evidence="2">
    <location>
        <begin position="753"/>
        <end position="776"/>
    </location>
</feature>
<feature type="coiled-coil region" evidence="1">
    <location>
        <begin position="1318"/>
        <end position="1345"/>
    </location>
</feature>
<feature type="compositionally biased region" description="Polar residues" evidence="2">
    <location>
        <begin position="858"/>
        <end position="870"/>
    </location>
</feature>
<dbReference type="PANTHER" id="PTHR28265:SF1">
    <property type="entry name" value="MAINTENANCE OF TELOMERE CAPPING PROTEIN 1"/>
    <property type="match status" value="1"/>
</dbReference>
<feature type="region of interest" description="Disordered" evidence="2">
    <location>
        <begin position="1166"/>
        <end position="1286"/>
    </location>
</feature>
<feature type="region of interest" description="Disordered" evidence="2">
    <location>
        <begin position="278"/>
        <end position="301"/>
    </location>
</feature>
<feature type="compositionally biased region" description="Basic and acidic residues" evidence="2">
    <location>
        <begin position="1426"/>
        <end position="1436"/>
    </location>
</feature>
<feature type="compositionally biased region" description="Acidic residues" evidence="2">
    <location>
        <begin position="877"/>
        <end position="900"/>
    </location>
</feature>
<feature type="compositionally biased region" description="Acidic residues" evidence="2">
    <location>
        <begin position="1000"/>
        <end position="1010"/>
    </location>
</feature>
<evidence type="ECO:0000313" key="4">
    <source>
        <dbReference type="Proteomes" id="UP000309340"/>
    </source>
</evidence>
<feature type="compositionally biased region" description="Polar residues" evidence="2">
    <location>
        <begin position="100"/>
        <end position="110"/>
    </location>
</feature>
<proteinExistence type="predicted"/>
<organism evidence="3 4">
    <name type="scientific">Friedmanniomyces simplex</name>
    <dbReference type="NCBI Taxonomy" id="329884"/>
    <lineage>
        <taxon>Eukaryota</taxon>
        <taxon>Fungi</taxon>
        <taxon>Dikarya</taxon>
        <taxon>Ascomycota</taxon>
        <taxon>Pezizomycotina</taxon>
        <taxon>Dothideomycetes</taxon>
        <taxon>Dothideomycetidae</taxon>
        <taxon>Mycosphaerellales</taxon>
        <taxon>Teratosphaeriaceae</taxon>
        <taxon>Friedmanniomyces</taxon>
    </lineage>
</organism>